<comment type="cofactor">
    <cofactor evidence="10">
        <name>Mg(2+)</name>
        <dbReference type="ChEBI" id="CHEBI:18420"/>
    </cofactor>
</comment>
<evidence type="ECO:0000256" key="4">
    <source>
        <dbReference type="ARBA" id="ARBA00022777"/>
    </source>
</evidence>
<evidence type="ECO:0000256" key="6">
    <source>
        <dbReference type="ARBA" id="ARBA00047592"/>
    </source>
</evidence>
<evidence type="ECO:0000256" key="2">
    <source>
        <dbReference type="ARBA" id="ARBA00022679"/>
    </source>
</evidence>
<dbReference type="PROSITE" id="PS01351">
    <property type="entry name" value="MAPK"/>
    <property type="match status" value="1"/>
</dbReference>
<name>A0A8J4T0H6_9TREM</name>
<dbReference type="PROSITE" id="PS50011">
    <property type="entry name" value="PROTEIN_KINASE_DOM"/>
    <property type="match status" value="1"/>
</dbReference>
<evidence type="ECO:0000313" key="12">
    <source>
        <dbReference type="EMBL" id="KAF5395584.1"/>
    </source>
</evidence>
<evidence type="ECO:0000256" key="3">
    <source>
        <dbReference type="ARBA" id="ARBA00022741"/>
    </source>
</evidence>
<protein>
    <recommendedName>
        <fullName evidence="10">Mitogen-activated protein kinase</fullName>
        <ecNumber evidence="10">2.7.11.24</ecNumber>
    </recommendedName>
</protein>
<feature type="binding site" evidence="8">
    <location>
        <position position="126"/>
    </location>
    <ligand>
        <name>ATP</name>
        <dbReference type="ChEBI" id="CHEBI:30616"/>
    </ligand>
</feature>
<evidence type="ECO:0000256" key="10">
    <source>
        <dbReference type="RuleBase" id="RU361165"/>
    </source>
</evidence>
<evidence type="ECO:0000256" key="7">
    <source>
        <dbReference type="ARBA" id="ARBA00048312"/>
    </source>
</evidence>
<keyword evidence="10" id="KW-0460">Magnesium</keyword>
<keyword evidence="5 8" id="KW-0067">ATP-binding</keyword>
<dbReference type="SUPFAM" id="SSF56112">
    <property type="entry name" value="Protein kinase-like (PK-like)"/>
    <property type="match status" value="1"/>
</dbReference>
<keyword evidence="1 9" id="KW-0723">Serine/threonine-protein kinase</keyword>
<dbReference type="InterPro" id="IPR000719">
    <property type="entry name" value="Prot_kinase_dom"/>
</dbReference>
<comment type="catalytic activity">
    <reaction evidence="6 10">
        <text>L-threonyl-[protein] + ATP = O-phospho-L-threonyl-[protein] + ADP + H(+)</text>
        <dbReference type="Rhea" id="RHEA:46608"/>
        <dbReference type="Rhea" id="RHEA-COMP:11060"/>
        <dbReference type="Rhea" id="RHEA-COMP:11605"/>
        <dbReference type="ChEBI" id="CHEBI:15378"/>
        <dbReference type="ChEBI" id="CHEBI:30013"/>
        <dbReference type="ChEBI" id="CHEBI:30616"/>
        <dbReference type="ChEBI" id="CHEBI:61977"/>
        <dbReference type="ChEBI" id="CHEBI:456216"/>
        <dbReference type="EC" id="2.7.11.24"/>
    </reaction>
</comment>
<dbReference type="InterPro" id="IPR011009">
    <property type="entry name" value="Kinase-like_dom_sf"/>
</dbReference>
<keyword evidence="2 10" id="KW-0808">Transferase</keyword>
<keyword evidence="3 8" id="KW-0547">Nucleotide-binding</keyword>
<dbReference type="EMBL" id="LUCH01011465">
    <property type="protein sequence ID" value="KAF5395584.1"/>
    <property type="molecule type" value="Genomic_DNA"/>
</dbReference>
<dbReference type="GO" id="GO:0005524">
    <property type="term" value="F:ATP binding"/>
    <property type="evidence" value="ECO:0007669"/>
    <property type="project" value="UniProtKB-UniRule"/>
</dbReference>
<evidence type="ECO:0000256" key="1">
    <source>
        <dbReference type="ARBA" id="ARBA00022527"/>
    </source>
</evidence>
<feature type="domain" description="Protein kinase" evidence="11">
    <location>
        <begin position="97"/>
        <end position="284"/>
    </location>
</feature>
<evidence type="ECO:0000256" key="5">
    <source>
        <dbReference type="ARBA" id="ARBA00022840"/>
    </source>
</evidence>
<comment type="catalytic activity">
    <reaction evidence="7">
        <text>L-seryl-[protein] + ATP = O-phospho-L-seryl-[protein] + ADP + H(+)</text>
        <dbReference type="Rhea" id="RHEA:17989"/>
        <dbReference type="Rhea" id="RHEA-COMP:9863"/>
        <dbReference type="Rhea" id="RHEA-COMP:11604"/>
        <dbReference type="ChEBI" id="CHEBI:15378"/>
        <dbReference type="ChEBI" id="CHEBI:29999"/>
        <dbReference type="ChEBI" id="CHEBI:30616"/>
        <dbReference type="ChEBI" id="CHEBI:83421"/>
        <dbReference type="ChEBI" id="CHEBI:456216"/>
        <dbReference type="EC" id="2.7.11.24"/>
    </reaction>
</comment>
<dbReference type="EC" id="2.7.11.24" evidence="10"/>
<dbReference type="GO" id="GO:0004707">
    <property type="term" value="F:MAP kinase activity"/>
    <property type="evidence" value="ECO:0007669"/>
    <property type="project" value="UniProtKB-EC"/>
</dbReference>
<dbReference type="AlphaFoldDB" id="A0A8J4T0H6"/>
<dbReference type="PANTHER" id="PTHR24055">
    <property type="entry name" value="MITOGEN-ACTIVATED PROTEIN KINASE"/>
    <property type="match status" value="1"/>
</dbReference>
<dbReference type="Gene3D" id="3.30.200.20">
    <property type="entry name" value="Phosphorylase Kinase, domain 1"/>
    <property type="match status" value="1"/>
</dbReference>
<comment type="activity regulation">
    <text evidence="10">Activated by threonine and tyrosine phosphorylation.</text>
</comment>
<dbReference type="InterPro" id="IPR050117">
    <property type="entry name" value="MAPK"/>
</dbReference>
<dbReference type="SMART" id="SM00220">
    <property type="entry name" value="S_TKc"/>
    <property type="match status" value="1"/>
</dbReference>
<dbReference type="InterPro" id="IPR008271">
    <property type="entry name" value="Ser/Thr_kinase_AS"/>
</dbReference>
<gene>
    <name evidence="12" type="ORF">PHET_11630</name>
</gene>
<reference evidence="12" key="1">
    <citation type="submission" date="2019-05" db="EMBL/GenBank/DDBJ databases">
        <title>Annotation for the trematode Paragonimus heterotremus.</title>
        <authorList>
            <person name="Choi Y.-J."/>
        </authorList>
    </citation>
    <scope>NUCLEOTIDE SEQUENCE</scope>
    <source>
        <strain evidence="12">LC</strain>
    </source>
</reference>
<comment type="similarity">
    <text evidence="10">Belongs to the protein kinase superfamily. Ser/Thr protein kinase family. MAP kinase subfamily.</text>
</comment>
<evidence type="ECO:0000313" key="13">
    <source>
        <dbReference type="Proteomes" id="UP000748531"/>
    </source>
</evidence>
<dbReference type="Pfam" id="PF00069">
    <property type="entry name" value="Pkinase"/>
    <property type="match status" value="1"/>
</dbReference>
<dbReference type="InterPro" id="IPR017441">
    <property type="entry name" value="Protein_kinase_ATP_BS"/>
</dbReference>
<keyword evidence="13" id="KW-1185">Reference proteome</keyword>
<keyword evidence="4 10" id="KW-0418">Kinase</keyword>
<evidence type="ECO:0000256" key="8">
    <source>
        <dbReference type="PROSITE-ProRule" id="PRU10141"/>
    </source>
</evidence>
<sequence length="284" mass="32467">MNPLAHSRSAYSCSFSNVPPYFSNSSNMLTVDDRTRWRFPSIITFPAFETSHSVRTPVLFRSPLFSTFNGCSTVGLPHVPIFRSGLPASRTCTSNHSCFEKSLGYGAFGVVWLVVDPRTGRQVALKRIPCVFDCVASAKRTYRELYLLFNLKHLNVVHLLDVVKVTSFSDFRDVSILCEYMDTDLHKIIVSPQHISMDHVRLFIYQLLRGLKYLHSAGIIHRDLKPGNLLINANCLLKVSRSVAVCSSFVLPFMDVFESRWFRKISYMFIAFTCKSVVHMMWFL</sequence>
<evidence type="ECO:0000256" key="9">
    <source>
        <dbReference type="RuleBase" id="RU000304"/>
    </source>
</evidence>
<accession>A0A8J4T0H6</accession>
<comment type="caution">
    <text evidence="12">The sequence shown here is derived from an EMBL/GenBank/DDBJ whole genome shotgun (WGS) entry which is preliminary data.</text>
</comment>
<dbReference type="PROSITE" id="PS00108">
    <property type="entry name" value="PROTEIN_KINASE_ST"/>
    <property type="match status" value="1"/>
</dbReference>
<organism evidence="12 13">
    <name type="scientific">Paragonimus heterotremus</name>
    <dbReference type="NCBI Taxonomy" id="100268"/>
    <lineage>
        <taxon>Eukaryota</taxon>
        <taxon>Metazoa</taxon>
        <taxon>Spiralia</taxon>
        <taxon>Lophotrochozoa</taxon>
        <taxon>Platyhelminthes</taxon>
        <taxon>Trematoda</taxon>
        <taxon>Digenea</taxon>
        <taxon>Plagiorchiida</taxon>
        <taxon>Troglotremata</taxon>
        <taxon>Troglotrematidae</taxon>
        <taxon>Paragonimus</taxon>
    </lineage>
</organism>
<dbReference type="InterPro" id="IPR003527">
    <property type="entry name" value="MAP_kinase_CS"/>
</dbReference>
<dbReference type="Proteomes" id="UP000748531">
    <property type="component" value="Unassembled WGS sequence"/>
</dbReference>
<dbReference type="PROSITE" id="PS00107">
    <property type="entry name" value="PROTEIN_KINASE_ATP"/>
    <property type="match status" value="1"/>
</dbReference>
<dbReference type="Gene3D" id="1.10.510.10">
    <property type="entry name" value="Transferase(Phosphotransferase) domain 1"/>
    <property type="match status" value="1"/>
</dbReference>
<dbReference type="OrthoDB" id="6277839at2759"/>
<proteinExistence type="inferred from homology"/>
<evidence type="ECO:0000259" key="11">
    <source>
        <dbReference type="PROSITE" id="PS50011"/>
    </source>
</evidence>